<evidence type="ECO:0000313" key="2">
    <source>
        <dbReference type="Proteomes" id="UP000193484"/>
    </source>
</evidence>
<dbReference type="Gene3D" id="1.10.260.130">
    <property type="match status" value="1"/>
</dbReference>
<gene>
    <name evidence="1" type="ORF">AWC04_15415</name>
</gene>
<dbReference type="Proteomes" id="UP000193484">
    <property type="component" value="Unassembled WGS sequence"/>
</dbReference>
<dbReference type="EMBL" id="LQOJ01000049">
    <property type="protein sequence ID" value="ORV00800.1"/>
    <property type="molecule type" value="Genomic_DNA"/>
</dbReference>
<evidence type="ECO:0000313" key="1">
    <source>
        <dbReference type="EMBL" id="ORV00800.1"/>
    </source>
</evidence>
<dbReference type="RefSeq" id="WP_085098399.1">
    <property type="nucleotide sequence ID" value="NZ_AP022603.1"/>
</dbReference>
<dbReference type="STRING" id="1793.AWC04_15415"/>
<comment type="caution">
    <text evidence="1">The sequence shown here is derived from an EMBL/GenBank/DDBJ whole genome shotgun (WGS) entry which is preliminary data.</text>
</comment>
<keyword evidence="2" id="KW-1185">Reference proteome</keyword>
<accession>A0A1X1R7D5</accession>
<dbReference type="InterPro" id="IPR005152">
    <property type="entry name" value="Lipase_secreted"/>
</dbReference>
<dbReference type="GO" id="GO:0004806">
    <property type="term" value="F:triacylglycerol lipase activity"/>
    <property type="evidence" value="ECO:0007669"/>
    <property type="project" value="InterPro"/>
</dbReference>
<dbReference type="PANTHER" id="PTHR34853">
    <property type="match status" value="1"/>
</dbReference>
<dbReference type="SUPFAM" id="SSF53474">
    <property type="entry name" value="alpha/beta-Hydrolases"/>
    <property type="match status" value="1"/>
</dbReference>
<protein>
    <submittedName>
        <fullName evidence="1">Lipase</fullName>
    </submittedName>
</protein>
<dbReference type="GO" id="GO:0016042">
    <property type="term" value="P:lipid catabolic process"/>
    <property type="evidence" value="ECO:0007669"/>
    <property type="project" value="InterPro"/>
</dbReference>
<dbReference type="PANTHER" id="PTHR34853:SF1">
    <property type="entry name" value="LIPASE 5"/>
    <property type="match status" value="1"/>
</dbReference>
<reference evidence="1 2" key="1">
    <citation type="submission" date="2016-01" db="EMBL/GenBank/DDBJ databases">
        <title>The new phylogeny of the genus Mycobacterium.</title>
        <authorList>
            <person name="Tarcisio F."/>
            <person name="Conor M."/>
            <person name="Antonella G."/>
            <person name="Elisabetta G."/>
            <person name="Giulia F.S."/>
            <person name="Sara T."/>
            <person name="Anna F."/>
            <person name="Clotilde B."/>
            <person name="Roberto B."/>
            <person name="Veronica D.S."/>
            <person name="Fabio R."/>
            <person name="Monica P."/>
            <person name="Olivier J."/>
            <person name="Enrico T."/>
            <person name="Nicola S."/>
        </authorList>
    </citation>
    <scope>NUCLEOTIDE SEQUENCE [LARGE SCALE GENOMIC DNA]</scope>
    <source>
        <strain evidence="1 2">DSM 44179</strain>
    </source>
</reference>
<dbReference type="AlphaFoldDB" id="A0A1X1R7D5"/>
<sequence length="449" mass="48387">MTTVAEFVPCPAWLGAAEHWDRPTGKPLLPSEDPFYLAPEGLDLASPGTVLRFRDVGLGLFGMIPQAITAVQLLYRTQDCHGAPEAAVTTVLIPAQRAPRYPTPVLSYQCAIDAVADRCFPSYALRQGSALRRDATSLGSVVHIDFLMIAAALAEGWIISVPDHEGSEGRWGAPNEPGYRVLDGLRATLAIERTAVPPDAPIGLWGYSGGGLASGWAAELAGYYAPELNIVGAALGSPVGDLGMTFRRLNGTMFSGLPATVVAALTHVYPELRALIDTHANAAGKAMLAGIEKLSTVQAVLSMFRKDMDDLVDCPLEEMLDTPVMTQIFDDIRLGHNIPTMPLLVIQAVHDQIIAVEGIDTLTATYSAGGAQIAYHRDQLCEHLLLHPLAAPMALRWLIDRFDDRPVTDNMVRTAWPTLLNPMTYAGMWRLGGVLARMVGGQIVKRNPL</sequence>
<dbReference type="OrthoDB" id="9798122at2"/>
<dbReference type="Pfam" id="PF03583">
    <property type="entry name" value="LIP"/>
    <property type="match status" value="1"/>
</dbReference>
<dbReference type="Gene3D" id="3.40.50.1820">
    <property type="entry name" value="alpha/beta hydrolase"/>
    <property type="match status" value="1"/>
</dbReference>
<proteinExistence type="predicted"/>
<name>A0A1X1R7D5_MYCFA</name>
<organism evidence="1 2">
    <name type="scientific">Mycolicibacterium fallax</name>
    <name type="common">Mycobacterium fallax</name>
    <dbReference type="NCBI Taxonomy" id="1793"/>
    <lineage>
        <taxon>Bacteria</taxon>
        <taxon>Bacillati</taxon>
        <taxon>Actinomycetota</taxon>
        <taxon>Actinomycetes</taxon>
        <taxon>Mycobacteriales</taxon>
        <taxon>Mycobacteriaceae</taxon>
        <taxon>Mycolicibacterium</taxon>
    </lineage>
</organism>
<dbReference type="InterPro" id="IPR029058">
    <property type="entry name" value="AB_hydrolase_fold"/>
</dbReference>